<dbReference type="RefSeq" id="WP_047855860.1">
    <property type="nucleotide sequence ID" value="NZ_CP011509.1"/>
</dbReference>
<feature type="chain" id="PRO_5042083473" evidence="1">
    <location>
        <begin position="20"/>
        <end position="226"/>
    </location>
</feature>
<dbReference type="Proteomes" id="UP000035579">
    <property type="component" value="Chromosome"/>
</dbReference>
<evidence type="ECO:0000313" key="3">
    <source>
        <dbReference type="EMBL" id="REG24462.1"/>
    </source>
</evidence>
<sequence>MLSCLLVLELLLAAAPAQASREPFHWTVPGLVSVVDVPDTMNVGGIPVRLQVYTSKEKLERLLQYFATAFDDAGFYVQRHQPRLAAEPHLTALDTRTFTSYTVILTPEPGGLTSVVLGQARLGEARPAAPPRFLPVYAGAMNVLTADLEGARTLTYRAPGKESEVRSWYRDQLTRSGFKQESPQVFRREQQELRLSLSQEGGWVQVVLFLKTAGELPPLEPEAETR</sequence>
<dbReference type="AlphaFoldDB" id="A0AAC8Q597"/>
<keyword evidence="1" id="KW-0732">Signal</keyword>
<evidence type="ECO:0000313" key="5">
    <source>
        <dbReference type="Proteomes" id="UP000256345"/>
    </source>
</evidence>
<evidence type="ECO:0000256" key="1">
    <source>
        <dbReference type="SAM" id="SignalP"/>
    </source>
</evidence>
<evidence type="ECO:0000313" key="2">
    <source>
        <dbReference type="EMBL" id="AKJ01226.1"/>
    </source>
</evidence>
<dbReference type="Proteomes" id="UP000256345">
    <property type="component" value="Unassembled WGS sequence"/>
</dbReference>
<proteinExistence type="predicted"/>
<dbReference type="KEGG" id="age:AA314_02852"/>
<protein>
    <submittedName>
        <fullName evidence="2">Uncharacterized protein</fullName>
    </submittedName>
</protein>
<reference evidence="3 5" key="2">
    <citation type="submission" date="2018-08" db="EMBL/GenBank/DDBJ databases">
        <title>Genomic Encyclopedia of Archaeal and Bacterial Type Strains, Phase II (KMG-II): from individual species to whole genera.</title>
        <authorList>
            <person name="Goeker M."/>
        </authorList>
    </citation>
    <scope>NUCLEOTIDE SEQUENCE [LARGE SCALE GENOMIC DNA]</scope>
    <source>
        <strain evidence="3 5">DSM 2261</strain>
    </source>
</reference>
<evidence type="ECO:0000313" key="4">
    <source>
        <dbReference type="Proteomes" id="UP000035579"/>
    </source>
</evidence>
<organism evidence="2 4">
    <name type="scientific">Archangium gephyra</name>
    <dbReference type="NCBI Taxonomy" id="48"/>
    <lineage>
        <taxon>Bacteria</taxon>
        <taxon>Pseudomonadati</taxon>
        <taxon>Myxococcota</taxon>
        <taxon>Myxococcia</taxon>
        <taxon>Myxococcales</taxon>
        <taxon>Cystobacterineae</taxon>
        <taxon>Archangiaceae</taxon>
        <taxon>Archangium</taxon>
    </lineage>
</organism>
<name>A0AAC8Q597_9BACT</name>
<dbReference type="EMBL" id="CP011509">
    <property type="protein sequence ID" value="AKJ01226.1"/>
    <property type="molecule type" value="Genomic_DNA"/>
</dbReference>
<keyword evidence="5" id="KW-1185">Reference proteome</keyword>
<accession>A0AAC8Q597</accession>
<feature type="signal peptide" evidence="1">
    <location>
        <begin position="1"/>
        <end position="19"/>
    </location>
</feature>
<dbReference type="EMBL" id="QUMU01000014">
    <property type="protein sequence ID" value="REG24462.1"/>
    <property type="molecule type" value="Genomic_DNA"/>
</dbReference>
<reference evidence="2 4" key="1">
    <citation type="submission" date="2015-05" db="EMBL/GenBank/DDBJ databases">
        <title>Genome assembly of Archangium gephyra DSM 2261.</title>
        <authorList>
            <person name="Sharma G."/>
            <person name="Subramanian S."/>
        </authorList>
    </citation>
    <scope>NUCLEOTIDE SEQUENCE [LARGE SCALE GENOMIC DNA]</scope>
    <source>
        <strain evidence="2 4">DSM 2261</strain>
    </source>
</reference>
<gene>
    <name evidence="2" type="ORF">AA314_02852</name>
    <name evidence="3" type="ORF">ATI61_11470</name>
</gene>